<reference evidence="5 6" key="1">
    <citation type="submission" date="2018-05" db="EMBL/GenBank/DDBJ databases">
        <title>A metagenomic window into the 2 km-deep terrestrial subsurface aquifer revealed taxonomically and functionally diverse microbial community comprising novel uncultured bacterial lineages.</title>
        <authorList>
            <person name="Kadnikov V.V."/>
            <person name="Mardanov A.V."/>
            <person name="Beletsky A.V."/>
            <person name="Banks D."/>
            <person name="Pimenov N.V."/>
            <person name="Frank Y.A."/>
            <person name="Karnachuk O.V."/>
            <person name="Ravin N.V."/>
        </authorList>
    </citation>
    <scope>NUCLEOTIDE SEQUENCE [LARGE SCALE GENOMIC DNA]</scope>
    <source>
        <strain evidence="5">BY</strain>
    </source>
</reference>
<dbReference type="Gene3D" id="3.30.830.10">
    <property type="entry name" value="Metalloenzyme, LuxS/M16 peptidase-like"/>
    <property type="match status" value="2"/>
</dbReference>
<dbReference type="InterPro" id="IPR011765">
    <property type="entry name" value="Pept_M16_N"/>
</dbReference>
<dbReference type="GO" id="GO:0004222">
    <property type="term" value="F:metalloendopeptidase activity"/>
    <property type="evidence" value="ECO:0007669"/>
    <property type="project" value="InterPro"/>
</dbReference>
<dbReference type="InterPro" id="IPR001431">
    <property type="entry name" value="Pept_M16_Zn_BS"/>
</dbReference>
<organism evidence="5 6">
    <name type="scientific">Sumerlaea chitinivorans</name>
    <dbReference type="NCBI Taxonomy" id="2250252"/>
    <lineage>
        <taxon>Bacteria</taxon>
        <taxon>Candidatus Sumerlaeota</taxon>
        <taxon>Candidatus Sumerlaeia</taxon>
        <taxon>Candidatus Sumerlaeales</taxon>
        <taxon>Candidatus Sumerlaeaceae</taxon>
        <taxon>Candidatus Sumerlaea</taxon>
    </lineage>
</organism>
<dbReference type="PANTHER" id="PTHR11851:SF49">
    <property type="entry name" value="MITOCHONDRIAL-PROCESSING PEPTIDASE SUBUNIT ALPHA"/>
    <property type="match status" value="1"/>
</dbReference>
<dbReference type="KEGG" id="schv:BRCON_1695"/>
<dbReference type="GO" id="GO:0006508">
    <property type="term" value="P:proteolysis"/>
    <property type="evidence" value="ECO:0007669"/>
    <property type="project" value="InterPro"/>
</dbReference>
<dbReference type="Pfam" id="PF05193">
    <property type="entry name" value="Peptidase_M16_C"/>
    <property type="match status" value="1"/>
</dbReference>
<evidence type="ECO:0000259" key="4">
    <source>
        <dbReference type="Pfam" id="PF05193"/>
    </source>
</evidence>
<dbReference type="PANTHER" id="PTHR11851">
    <property type="entry name" value="METALLOPROTEASE"/>
    <property type="match status" value="1"/>
</dbReference>
<accession>A0A2Z4Y6Z6</accession>
<evidence type="ECO:0000256" key="2">
    <source>
        <dbReference type="RuleBase" id="RU004447"/>
    </source>
</evidence>
<feature type="domain" description="Peptidase M16 N-terminal" evidence="3">
    <location>
        <begin position="14"/>
        <end position="161"/>
    </location>
</feature>
<dbReference type="EMBL" id="CP030759">
    <property type="protein sequence ID" value="AXA36472.1"/>
    <property type="molecule type" value="Genomic_DNA"/>
</dbReference>
<dbReference type="PROSITE" id="PS00143">
    <property type="entry name" value="INSULINASE"/>
    <property type="match status" value="1"/>
</dbReference>
<dbReference type="SUPFAM" id="SSF63411">
    <property type="entry name" value="LuxS/MPP-like metallohydrolase"/>
    <property type="match status" value="2"/>
</dbReference>
<comment type="similarity">
    <text evidence="1 2">Belongs to the peptidase M16 family.</text>
</comment>
<name>A0A2Z4Y6Z6_SUMC1</name>
<dbReference type="InterPro" id="IPR050361">
    <property type="entry name" value="MPP/UQCRC_Complex"/>
</dbReference>
<gene>
    <name evidence="5" type="ORF">BRCON_1695</name>
</gene>
<dbReference type="AlphaFoldDB" id="A0A2Z4Y6Z6"/>
<protein>
    <submittedName>
        <fullName evidence="5">Peptidase, M16 family</fullName>
    </submittedName>
</protein>
<dbReference type="InterPro" id="IPR011249">
    <property type="entry name" value="Metalloenz_LuxS/M16"/>
</dbReference>
<dbReference type="Proteomes" id="UP000262583">
    <property type="component" value="Chromosome"/>
</dbReference>
<evidence type="ECO:0000313" key="5">
    <source>
        <dbReference type="EMBL" id="AXA36472.1"/>
    </source>
</evidence>
<evidence type="ECO:0000259" key="3">
    <source>
        <dbReference type="Pfam" id="PF00675"/>
    </source>
</evidence>
<evidence type="ECO:0000313" key="6">
    <source>
        <dbReference type="Proteomes" id="UP000262583"/>
    </source>
</evidence>
<dbReference type="GO" id="GO:0046872">
    <property type="term" value="F:metal ion binding"/>
    <property type="evidence" value="ECO:0007669"/>
    <property type="project" value="InterPro"/>
</dbReference>
<evidence type="ECO:0000256" key="1">
    <source>
        <dbReference type="ARBA" id="ARBA00007261"/>
    </source>
</evidence>
<dbReference type="Pfam" id="PF00675">
    <property type="entry name" value="Peptidase_M16"/>
    <property type="match status" value="1"/>
</dbReference>
<proteinExistence type="inferred from homology"/>
<dbReference type="InterPro" id="IPR007863">
    <property type="entry name" value="Peptidase_M16_C"/>
</dbReference>
<feature type="domain" description="Peptidase M16 C-terminal" evidence="4">
    <location>
        <begin position="167"/>
        <end position="341"/>
    </location>
</feature>
<sequence>MEQVRKIVLPNGVRIVLERIPYVRSASVGIWLEVGSRNEHEHEHGLSHFIEHMLFKGTRRKDALALSNEMNALGGNFNAFTTQENIVISAKVMDEHLSAAIDLLAEIYFESTFLPAEIDRERNVVLEEIKMYNDTPDELVLDVYLDHLYAEHSLGRPILGTPERVENFTQADILRYIAREFAPDRIVVAIAGNFDQRRIEPQLRRIFERLHPNGWERNPLVPPAPTYRSHNVDRMTEQVHFCMGTDGPPRNSEDRYAFAILSTILGGGTSSRIFQEVREKRGLAYSIGTFDCSFRDAGCIAVTGGTSPRNIHKVIHICLEQVKKLYTEGVTTEEVESARQQIKSSIILGMENSSTRMARLAECEIFFGEYLPVDDVIARLNAITPEDVQATAEKYLKDRPISFASIGPEKKFEPYLGGMTF</sequence>